<dbReference type="GO" id="GO:0016020">
    <property type="term" value="C:membrane"/>
    <property type="evidence" value="ECO:0007669"/>
    <property type="project" value="GOC"/>
</dbReference>
<dbReference type="EMBL" id="UINC01138784">
    <property type="protein sequence ID" value="SVD24944.1"/>
    <property type="molecule type" value="Genomic_DNA"/>
</dbReference>
<dbReference type="GO" id="GO:0046521">
    <property type="term" value="P:sphingoid catabolic process"/>
    <property type="evidence" value="ECO:0007669"/>
    <property type="project" value="TreeGrafter"/>
</dbReference>
<reference evidence="2" key="1">
    <citation type="submission" date="2018-05" db="EMBL/GenBank/DDBJ databases">
        <authorList>
            <person name="Lanie J.A."/>
            <person name="Ng W.-L."/>
            <person name="Kazmierczak K.M."/>
            <person name="Andrzejewski T.M."/>
            <person name="Davidsen T.M."/>
            <person name="Wayne K.J."/>
            <person name="Tettelin H."/>
            <person name="Glass J.I."/>
            <person name="Rusch D."/>
            <person name="Podicherti R."/>
            <person name="Tsui H.-C.T."/>
            <person name="Winkler M.E."/>
        </authorList>
    </citation>
    <scope>NUCLEOTIDE SEQUENCE</scope>
</reference>
<dbReference type="PANTHER" id="PTHR28026">
    <property type="entry name" value="DUF962 DOMAIN PROTEIN (AFU_ORTHOLOGUE AFUA_8G05310)"/>
    <property type="match status" value="1"/>
</dbReference>
<feature type="transmembrane region" description="Helical" evidence="1">
    <location>
        <begin position="63"/>
        <end position="83"/>
    </location>
</feature>
<accession>A0A382TS96</accession>
<evidence type="ECO:0000313" key="2">
    <source>
        <dbReference type="EMBL" id="SVD24944.1"/>
    </source>
</evidence>
<protein>
    <recommendedName>
        <fullName evidence="3">DUF962 domain-containing protein</fullName>
    </recommendedName>
</protein>
<evidence type="ECO:0000256" key="1">
    <source>
        <dbReference type="SAM" id="Phobius"/>
    </source>
</evidence>
<evidence type="ECO:0008006" key="3">
    <source>
        <dbReference type="Google" id="ProtNLM"/>
    </source>
</evidence>
<dbReference type="PANTHER" id="PTHR28026:SF9">
    <property type="entry name" value="2-HYDROXY-PALMITIC ACID DIOXYGENASE MPO1"/>
    <property type="match status" value="1"/>
</dbReference>
<dbReference type="Pfam" id="PF06127">
    <property type="entry name" value="Mpo1-like"/>
    <property type="match status" value="1"/>
</dbReference>
<feature type="non-terminal residue" evidence="2">
    <location>
        <position position="117"/>
    </location>
</feature>
<keyword evidence="1" id="KW-0472">Membrane</keyword>
<sequence length="117" mass="12986">MSDSSEPANTSKLEKLIARYEEFHQHSTNQLIHYICVPAIAFSLIGLLWCIKIADIAIPTTEYFLTLNVGVVFICLAAIYYLSLSLGSFLGMMFFGLVASVLCISFEMSPVSLFTFS</sequence>
<dbReference type="InterPro" id="IPR009305">
    <property type="entry name" value="Mpo1-like"/>
</dbReference>
<name>A0A382TS96_9ZZZZ</name>
<gene>
    <name evidence="2" type="ORF">METZ01_LOCUS377798</name>
</gene>
<keyword evidence="1" id="KW-1133">Transmembrane helix</keyword>
<keyword evidence="1" id="KW-0812">Transmembrane</keyword>
<dbReference type="AlphaFoldDB" id="A0A382TS96"/>
<feature type="transmembrane region" description="Helical" evidence="1">
    <location>
        <begin position="31"/>
        <end position="51"/>
    </location>
</feature>
<proteinExistence type="predicted"/>
<organism evidence="2">
    <name type="scientific">marine metagenome</name>
    <dbReference type="NCBI Taxonomy" id="408172"/>
    <lineage>
        <taxon>unclassified sequences</taxon>
        <taxon>metagenomes</taxon>
        <taxon>ecological metagenomes</taxon>
    </lineage>
</organism>
<feature type="transmembrane region" description="Helical" evidence="1">
    <location>
        <begin position="89"/>
        <end position="116"/>
    </location>
</feature>